<proteinExistence type="predicted"/>
<feature type="region of interest" description="Disordered" evidence="4">
    <location>
        <begin position="1075"/>
        <end position="1096"/>
    </location>
</feature>
<dbReference type="GO" id="GO:0005634">
    <property type="term" value="C:nucleus"/>
    <property type="evidence" value="ECO:0007669"/>
    <property type="project" value="UniProtKB-SubCell"/>
</dbReference>
<reference evidence="6 7" key="1">
    <citation type="submission" date="2020-11" db="EMBL/GenBank/DDBJ databases">
        <authorList>
            <person name="Wallbank WR R."/>
            <person name="Pardo Diaz C."/>
            <person name="Kozak K."/>
            <person name="Martin S."/>
            <person name="Jiggins C."/>
            <person name="Moest M."/>
            <person name="Warren A I."/>
            <person name="Generalovic N T."/>
            <person name="Byers J.R.P. K."/>
            <person name="Montejo-Kovacevich G."/>
            <person name="Yen C E."/>
        </authorList>
    </citation>
    <scope>NUCLEOTIDE SEQUENCE [LARGE SCALE GENOMIC DNA]</scope>
</reference>
<dbReference type="CDD" id="cd16907">
    <property type="entry name" value="YEATS_YEATS2_like"/>
    <property type="match status" value="1"/>
</dbReference>
<dbReference type="InterPro" id="IPR005033">
    <property type="entry name" value="YEATS"/>
</dbReference>
<keyword evidence="7" id="KW-1185">Reference proteome</keyword>
<dbReference type="InterPro" id="IPR055129">
    <property type="entry name" value="YEATS_dom"/>
</dbReference>
<evidence type="ECO:0000259" key="5">
    <source>
        <dbReference type="PROSITE" id="PS51037"/>
    </source>
</evidence>
<feature type="region of interest" description="Disordered" evidence="4">
    <location>
        <begin position="346"/>
        <end position="373"/>
    </location>
</feature>
<dbReference type="InParanoid" id="A0A7R8UAQ2"/>
<evidence type="ECO:0000313" key="7">
    <source>
        <dbReference type="Proteomes" id="UP000594454"/>
    </source>
</evidence>
<dbReference type="Proteomes" id="UP000594454">
    <property type="component" value="Chromosome 1"/>
</dbReference>
<feature type="compositionally biased region" description="Basic and acidic residues" evidence="4">
    <location>
        <begin position="1079"/>
        <end position="1088"/>
    </location>
</feature>
<comment type="subcellular location">
    <subcellularLocation>
        <location evidence="2">Nucleus</location>
    </subcellularLocation>
</comment>
<dbReference type="OMA" id="AWERNSG"/>
<protein>
    <recommendedName>
        <fullName evidence="5">YEATS domain-containing protein</fullName>
    </recommendedName>
</protein>
<gene>
    <name evidence="6" type="ORF">HERILL_LOCUS594</name>
</gene>
<name>A0A7R8UAQ2_HERIL</name>
<dbReference type="AlphaFoldDB" id="A0A7R8UAQ2"/>
<dbReference type="FunCoup" id="A0A7R8UAQ2">
    <property type="interactions" value="58"/>
</dbReference>
<feature type="region of interest" description="Disordered" evidence="4">
    <location>
        <begin position="1"/>
        <end position="35"/>
    </location>
</feature>
<organism evidence="6 7">
    <name type="scientific">Hermetia illucens</name>
    <name type="common">Black soldier fly</name>
    <dbReference type="NCBI Taxonomy" id="343691"/>
    <lineage>
        <taxon>Eukaryota</taxon>
        <taxon>Metazoa</taxon>
        <taxon>Ecdysozoa</taxon>
        <taxon>Arthropoda</taxon>
        <taxon>Hexapoda</taxon>
        <taxon>Insecta</taxon>
        <taxon>Pterygota</taxon>
        <taxon>Neoptera</taxon>
        <taxon>Endopterygota</taxon>
        <taxon>Diptera</taxon>
        <taxon>Brachycera</taxon>
        <taxon>Stratiomyomorpha</taxon>
        <taxon>Stratiomyidae</taxon>
        <taxon>Hermetiinae</taxon>
        <taxon>Hermetia</taxon>
    </lineage>
</organism>
<evidence type="ECO:0000256" key="2">
    <source>
        <dbReference type="PROSITE-ProRule" id="PRU00376"/>
    </source>
</evidence>
<dbReference type="PROSITE" id="PS51037">
    <property type="entry name" value="YEATS"/>
    <property type="match status" value="1"/>
</dbReference>
<keyword evidence="1 2" id="KW-0539">Nucleus</keyword>
<sequence>MSEKRKFEELADPDYPQNVKKVKTATEDPPQLSREERLNKIRAIVKREFQRELTAKEQEIMEIDNRIQLARKLLHRVRYAVVSHYYNKKGMELPDQEAQACVESLNLKSTAPPASESGQRAIHPALKSILGKKTVDYDEILKARPTREAAKTAKTSIKEKLRTKKEEKRLQRALNGAVNTVICHDTTPKVPRHVEPNKVEKEIPQLNAARGRNQTKCLIAVGNTSKYVGDEKFANGVTHKWLVYVKTKTPVPIEKIVTKVRFFLHPSYRPNDIVDVCEPPFQLSRRGWGEFPIRLQLYFDASLQQKPVQLVHNLVLDKTLTGLQTMGAETLVEMWLRTDHLQIPHDSKNTDSTFTDLPTTEDETSQHSEDNPIDHIDDKLMELLNRIENQTSKSICEEGEKIEPTISVADNSIEADFMANDGLALQGNHNIHGDETNPNLTSTLILPEVVNQVEFGKSIDAIPACSIDGSTLERPSVSSQAVPVKSELEIEQNVCQTTSVAVKHEPLHPAEPHQVTEIDSLENKLCLNQSVCALPITEPAKSVECTQLNPTSSPRTTTLAKPSVNIITKISSISKDPKDPTKPTIITPASSISNKPQIFQKRIVKCIDKQGNVKLVEMLVKSADSQNGQIGRVMLTPQTQTATGPKTIIISNGQKGLAKPLVFKIAPANSVNSMKPIPAISQPNTTIAAVKDTYPVKAPTTSASPQITSGLKVLATKENQSNLSSALPKSALNSTNKNQVLVKNGKMYIIDPLQAKIKQQTKKQESLLKPQVSLLKPIVKNDNLNNCIRNDAKSVFNHTSIATDHDYTSFLGKSPTPNKVTIHRSSLSQQPQQQQLLHKQKSSIVTVNSPNNSRINVIVTKLDDDEEDDDGDQEIRLNMKTPVMQKSTALMQKPRRDYRSELEMIFARTSPVSVRQAVEFLLKQLPLIDAKASSTDYSSSFPFIVKSQSVFDRLITPKLKANEWLRAKYILQLLQKHPHLNTSKFWTTKEIVLFARLHAYTPVINYKIGKEFNDNNRTTDRTLKDLVKKEIKREKYDIQTTTLVHGTYDWINDIRQKINRELLVSEEIINVDGNDDESSDKRLNKEQDSGSPLKNAAGKYFHPLDSSLETEASFVNDACQQIGIRLKPEEIVTNVLHPSAQLVLIQCFKSFMNDLLRRGAACRPDVDTSSSLVENVIRPEDIKNAILSRPQWDFLTNNGLGVAKPKEQKD</sequence>
<dbReference type="Pfam" id="PF22951">
    <property type="entry name" value="3HBD"/>
    <property type="match status" value="1"/>
</dbReference>
<keyword evidence="3" id="KW-0175">Coiled coil</keyword>
<evidence type="ECO:0000313" key="6">
    <source>
        <dbReference type="EMBL" id="CAD7077229.1"/>
    </source>
</evidence>
<evidence type="ECO:0000256" key="1">
    <source>
        <dbReference type="ARBA" id="ARBA00023242"/>
    </source>
</evidence>
<feature type="compositionally biased region" description="Basic and acidic residues" evidence="4">
    <location>
        <begin position="364"/>
        <end position="373"/>
    </location>
</feature>
<dbReference type="EMBL" id="LR899009">
    <property type="protein sequence ID" value="CAD7077229.1"/>
    <property type="molecule type" value="Genomic_DNA"/>
</dbReference>
<evidence type="ECO:0000256" key="4">
    <source>
        <dbReference type="SAM" id="MobiDB-lite"/>
    </source>
</evidence>
<dbReference type="Pfam" id="PF03366">
    <property type="entry name" value="YEATS"/>
    <property type="match status" value="1"/>
</dbReference>
<dbReference type="PANTHER" id="PTHR23195">
    <property type="entry name" value="YEATS DOMAIN"/>
    <property type="match status" value="1"/>
</dbReference>
<evidence type="ECO:0000256" key="3">
    <source>
        <dbReference type="SAM" id="Coils"/>
    </source>
</evidence>
<dbReference type="GO" id="GO:0006355">
    <property type="term" value="P:regulation of DNA-templated transcription"/>
    <property type="evidence" value="ECO:0007669"/>
    <property type="project" value="InterPro"/>
</dbReference>
<dbReference type="InterPro" id="IPR038704">
    <property type="entry name" value="YEAST_sf"/>
</dbReference>
<dbReference type="OrthoDB" id="1741717at2759"/>
<feature type="coiled-coil region" evidence="3">
    <location>
        <begin position="46"/>
        <end position="73"/>
    </location>
</feature>
<dbReference type="Gene3D" id="2.60.40.1970">
    <property type="entry name" value="YEATS domain"/>
    <property type="match status" value="1"/>
</dbReference>
<dbReference type="InterPro" id="IPR055127">
    <property type="entry name" value="YEATS2_3HBD"/>
</dbReference>
<accession>A0A7R8UAQ2</accession>
<feature type="domain" description="YEATS" evidence="5">
    <location>
        <begin position="209"/>
        <end position="390"/>
    </location>
</feature>